<dbReference type="PANTHER" id="PTHR48083">
    <property type="entry name" value="MEDIUM-CHAIN SPECIFIC ACYL-COA DEHYDROGENASE, MITOCHONDRIAL-RELATED"/>
    <property type="match status" value="1"/>
</dbReference>
<proteinExistence type="inferred from homology"/>
<dbReference type="InParanoid" id="A0A212Q1B2"/>
<dbReference type="InterPro" id="IPR009100">
    <property type="entry name" value="AcylCoA_DH/oxidase_NM_dom_sf"/>
</dbReference>
<evidence type="ECO:0000256" key="3">
    <source>
        <dbReference type="ARBA" id="ARBA00022827"/>
    </source>
</evidence>
<comment type="similarity">
    <text evidence="1">Belongs to the acyl-CoA dehydrogenase family.</text>
</comment>
<feature type="domain" description="Acyl-CoA dehydrogenase/oxidase C-terminal" evidence="5">
    <location>
        <begin position="241"/>
        <end position="367"/>
    </location>
</feature>
<dbReference type="Pfam" id="PF00441">
    <property type="entry name" value="Acyl-CoA_dh_1"/>
    <property type="match status" value="1"/>
</dbReference>
<dbReference type="SUPFAM" id="SSF56645">
    <property type="entry name" value="Acyl-CoA dehydrogenase NM domain-like"/>
    <property type="match status" value="1"/>
</dbReference>
<dbReference type="SUPFAM" id="SSF47203">
    <property type="entry name" value="Acyl-CoA dehydrogenase C-terminal domain-like"/>
    <property type="match status" value="1"/>
</dbReference>
<dbReference type="InterPro" id="IPR036250">
    <property type="entry name" value="AcylCo_DH-like_C"/>
</dbReference>
<protein>
    <submittedName>
        <fullName evidence="6">Acyl-CoA dehydrogenase</fullName>
    </submittedName>
</protein>
<dbReference type="AlphaFoldDB" id="A0A212Q1B2"/>
<dbReference type="EMBL" id="FYEK01000003">
    <property type="protein sequence ID" value="SNB53034.1"/>
    <property type="molecule type" value="Genomic_DNA"/>
</dbReference>
<dbReference type="InterPro" id="IPR050741">
    <property type="entry name" value="Acyl-CoA_dehydrogenase"/>
</dbReference>
<dbReference type="GO" id="GO:0003995">
    <property type="term" value="F:acyl-CoA dehydrogenase activity"/>
    <property type="evidence" value="ECO:0007669"/>
    <property type="project" value="TreeGrafter"/>
</dbReference>
<dbReference type="Gene3D" id="2.40.110.10">
    <property type="entry name" value="Butyryl-CoA Dehydrogenase, subunit A, domain 2"/>
    <property type="match status" value="1"/>
</dbReference>
<keyword evidence="3" id="KW-0274">FAD</keyword>
<evidence type="ECO:0000313" key="7">
    <source>
        <dbReference type="Proteomes" id="UP000197025"/>
    </source>
</evidence>
<dbReference type="OrthoDB" id="9802867at2"/>
<keyword evidence="7" id="KW-1185">Reference proteome</keyword>
<dbReference type="GO" id="GO:0005737">
    <property type="term" value="C:cytoplasm"/>
    <property type="evidence" value="ECO:0007669"/>
    <property type="project" value="TreeGrafter"/>
</dbReference>
<evidence type="ECO:0000256" key="4">
    <source>
        <dbReference type="ARBA" id="ARBA00023002"/>
    </source>
</evidence>
<keyword evidence="4" id="KW-0560">Oxidoreductase</keyword>
<reference evidence="7" key="1">
    <citation type="submission" date="2017-06" db="EMBL/GenBank/DDBJ databases">
        <authorList>
            <person name="Varghese N."/>
            <person name="Submissions S."/>
        </authorList>
    </citation>
    <scope>NUCLEOTIDE SEQUENCE [LARGE SCALE GENOMIC DNA]</scope>
    <source>
        <strain evidence="7">JAD2</strain>
    </source>
</reference>
<keyword evidence="2" id="KW-0285">Flavoprotein</keyword>
<evidence type="ECO:0000259" key="5">
    <source>
        <dbReference type="Pfam" id="PF00441"/>
    </source>
</evidence>
<name>A0A212Q1B2_9CHLR</name>
<gene>
    <name evidence="6" type="ORF">SAMN02746019_00023930</name>
</gene>
<evidence type="ECO:0000256" key="2">
    <source>
        <dbReference type="ARBA" id="ARBA00022630"/>
    </source>
</evidence>
<evidence type="ECO:0000313" key="6">
    <source>
        <dbReference type="EMBL" id="SNB53034.1"/>
    </source>
</evidence>
<dbReference type="Proteomes" id="UP000197025">
    <property type="component" value="Unassembled WGS sequence"/>
</dbReference>
<dbReference type="Gene3D" id="1.20.140.10">
    <property type="entry name" value="Butyryl-CoA Dehydrogenase, subunit A, domain 3"/>
    <property type="match status" value="1"/>
</dbReference>
<sequence>MSVEEEARLLEVALRRFLQRLEAEDPEADPARREALLKEAEAIGLLADPDPEAPGFTTGIWGRWTWTERLGLSLHALARLGEACAGFALALHAQGIACAALEGARFFPRGARLTLGGLLADGISPSPFAGEEEDGLRLTGPHDRLLLEGRSWFLISAGPPQGLLLFARAAEDSSWALITLPADLPGVRLEPLPERLGLRAAWMGHLQADGVLIAREGAARILARGEEAHRRLRRLLALDWLGHAAIALGVARRSLDQARAYARTRYQGGRRIIAHGPVRSLLGTAAADVMTLELLLKAHAEQPLSALSEDVLERWAAVAKLAIAEHAWRAVSNSLQVMGGYGYMEDHGLAGRLRDVSTLRVLHGSPDRIRLCYAE</sequence>
<dbReference type="GO" id="GO:0033539">
    <property type="term" value="P:fatty acid beta-oxidation using acyl-CoA dehydrogenase"/>
    <property type="evidence" value="ECO:0007669"/>
    <property type="project" value="TreeGrafter"/>
</dbReference>
<dbReference type="InterPro" id="IPR046373">
    <property type="entry name" value="Acyl-CoA_Oxase/DH_mid-dom_sf"/>
</dbReference>
<dbReference type="InterPro" id="IPR009075">
    <property type="entry name" value="AcylCo_DH/oxidase_C"/>
</dbReference>
<evidence type="ECO:0000256" key="1">
    <source>
        <dbReference type="ARBA" id="ARBA00009347"/>
    </source>
</evidence>
<dbReference type="PANTHER" id="PTHR48083:SF2">
    <property type="entry name" value="MEDIUM-CHAIN SPECIFIC ACYL-COA DEHYDROGENASE, MITOCHONDRIAL"/>
    <property type="match status" value="1"/>
</dbReference>
<dbReference type="RefSeq" id="WP_088570158.1">
    <property type="nucleotide sequence ID" value="NZ_FYEK01000003.1"/>
</dbReference>
<accession>A0A212Q1B2</accession>
<organism evidence="6 7">
    <name type="scientific">Thermoflexus hugenholtzii JAD2</name>
    <dbReference type="NCBI Taxonomy" id="877466"/>
    <lineage>
        <taxon>Bacteria</taxon>
        <taxon>Bacillati</taxon>
        <taxon>Chloroflexota</taxon>
        <taxon>Thermoflexia</taxon>
        <taxon>Thermoflexales</taxon>
        <taxon>Thermoflexaceae</taxon>
        <taxon>Thermoflexus</taxon>
    </lineage>
</organism>